<dbReference type="RefSeq" id="WP_227322128.1">
    <property type="nucleotide sequence ID" value="NZ_JAESVB010000006.1"/>
</dbReference>
<accession>A0A963YUE5</accession>
<dbReference type="EMBL" id="JAESVB010000006">
    <property type="protein sequence ID" value="MCB8876473.1"/>
    <property type="molecule type" value="Genomic_DNA"/>
</dbReference>
<dbReference type="Gene3D" id="3.90.1150.10">
    <property type="entry name" value="Aspartate Aminotransferase, domain 1"/>
    <property type="match status" value="1"/>
</dbReference>
<dbReference type="PANTHER" id="PTHR43094:SF1">
    <property type="entry name" value="AMINOTRANSFERASE CLASS-III"/>
    <property type="match status" value="1"/>
</dbReference>
<evidence type="ECO:0000256" key="1">
    <source>
        <dbReference type="ARBA" id="ARBA00001933"/>
    </source>
</evidence>
<sequence length="482" mass="52743">MTVSLSADARLSNAGARDFALPEDEAKAAWEADRQHLLHPWTNFASFKERGSFLVSGARGVHVYDTTGRQYLDGMAGLWCVNLGYGREDIVEAIADQARRMPYFTPFVDVGSLPAADLAKEIARIAPGDLNHVFFTCGGSTANDSAVRLIHFYHALRGKKDKRRLLVQMDSYHGSTYLTHSMSGRHTARSPLLNFETEMVQTLRSPNTYRRPEGMDEAGFLDLLISEMEERILSLGADTIAAFFAEPLMGAGGVIVPPRGYHARVQGLCRKYDILYVSDEVVTGFGRLGHFFASAEHFGLEPDIIISAKGITSGYQPLGAVIYSDRMQAVLNAAPEEAWFTNGFTYSGHPVVCAAALATIRAMEAEDICGHVRENGPKFETALKSLLDIDIVGDVRGSHFMMCVEAVADQKTKELFAPKADVGHRIADHAHELGLIARSIGNLIVLSPPLIFTEDHIAETAATLREAITRTRADLKADGFLA</sequence>
<evidence type="ECO:0000256" key="6">
    <source>
        <dbReference type="RuleBase" id="RU003560"/>
    </source>
</evidence>
<evidence type="ECO:0000313" key="7">
    <source>
        <dbReference type="EMBL" id="MCB8876473.1"/>
    </source>
</evidence>
<dbReference type="NCBIfam" id="NF005447">
    <property type="entry name" value="PRK07036.1"/>
    <property type="match status" value="1"/>
</dbReference>
<organism evidence="7 8">
    <name type="scientific">Acidisoma silvae</name>
    <dbReference type="NCBI Taxonomy" id="2802396"/>
    <lineage>
        <taxon>Bacteria</taxon>
        <taxon>Pseudomonadati</taxon>
        <taxon>Pseudomonadota</taxon>
        <taxon>Alphaproteobacteria</taxon>
        <taxon>Acetobacterales</taxon>
        <taxon>Acidocellaceae</taxon>
        <taxon>Acidisoma</taxon>
    </lineage>
</organism>
<dbReference type="Pfam" id="PF00202">
    <property type="entry name" value="Aminotran_3"/>
    <property type="match status" value="1"/>
</dbReference>
<dbReference type="AlphaFoldDB" id="A0A963YUE5"/>
<dbReference type="InterPro" id="IPR015422">
    <property type="entry name" value="PyrdxlP-dep_Trfase_small"/>
</dbReference>
<evidence type="ECO:0000256" key="4">
    <source>
        <dbReference type="ARBA" id="ARBA00022679"/>
    </source>
</evidence>
<dbReference type="FunFam" id="3.40.640.10:FF:000014">
    <property type="entry name" value="Adenosylmethionine-8-amino-7-oxononanoate aminotransferase, probable"/>
    <property type="match status" value="1"/>
</dbReference>
<dbReference type="Proteomes" id="UP000708298">
    <property type="component" value="Unassembled WGS sequence"/>
</dbReference>
<dbReference type="PIRSF" id="PIRSF000521">
    <property type="entry name" value="Transaminase_4ab_Lys_Orn"/>
    <property type="match status" value="1"/>
</dbReference>
<dbReference type="InterPro" id="IPR015424">
    <property type="entry name" value="PyrdxlP-dep_Trfase"/>
</dbReference>
<dbReference type="GO" id="GO:0008483">
    <property type="term" value="F:transaminase activity"/>
    <property type="evidence" value="ECO:0007669"/>
    <property type="project" value="UniProtKB-KW"/>
</dbReference>
<protein>
    <submittedName>
        <fullName evidence="7">Aminotransferase</fullName>
    </submittedName>
</protein>
<name>A0A963YUE5_9PROT</name>
<gene>
    <name evidence="7" type="ORF">ASILVAE211_14870</name>
</gene>
<keyword evidence="8" id="KW-1185">Reference proteome</keyword>
<reference evidence="7" key="1">
    <citation type="journal article" date="2021" name="Microorganisms">
        <title>Acidisoma silvae sp. nov. and Acidisomacellulosilytica sp. nov., Two Acidophilic Bacteria Isolated from Decaying Wood, Hydrolyzing Cellulose and Producing Poly-3-hydroxybutyrate.</title>
        <authorList>
            <person name="Mieszkin S."/>
            <person name="Pouder E."/>
            <person name="Uroz S."/>
            <person name="Simon-Colin C."/>
            <person name="Alain K."/>
        </authorList>
    </citation>
    <scope>NUCLEOTIDE SEQUENCE</scope>
    <source>
        <strain evidence="7">HW T2.11</strain>
    </source>
</reference>
<keyword evidence="5 6" id="KW-0663">Pyridoxal phosphate</keyword>
<comment type="caution">
    <text evidence="7">The sequence shown here is derived from an EMBL/GenBank/DDBJ whole genome shotgun (WGS) entry which is preliminary data.</text>
</comment>
<reference evidence="7" key="2">
    <citation type="submission" date="2021-01" db="EMBL/GenBank/DDBJ databases">
        <authorList>
            <person name="Mieszkin S."/>
            <person name="Pouder E."/>
            <person name="Alain K."/>
        </authorList>
    </citation>
    <scope>NUCLEOTIDE SEQUENCE</scope>
    <source>
        <strain evidence="7">HW T2.11</strain>
    </source>
</reference>
<evidence type="ECO:0000256" key="5">
    <source>
        <dbReference type="ARBA" id="ARBA00022898"/>
    </source>
</evidence>
<evidence type="ECO:0000313" key="8">
    <source>
        <dbReference type="Proteomes" id="UP000708298"/>
    </source>
</evidence>
<keyword evidence="4" id="KW-0808">Transferase</keyword>
<dbReference type="PANTHER" id="PTHR43094">
    <property type="entry name" value="AMINOTRANSFERASE"/>
    <property type="match status" value="1"/>
</dbReference>
<keyword evidence="3 7" id="KW-0032">Aminotransferase</keyword>
<dbReference type="InterPro" id="IPR049704">
    <property type="entry name" value="Aminotrans_3_PPA_site"/>
</dbReference>
<dbReference type="InterPro" id="IPR015421">
    <property type="entry name" value="PyrdxlP-dep_Trfase_major"/>
</dbReference>
<evidence type="ECO:0000256" key="2">
    <source>
        <dbReference type="ARBA" id="ARBA00008954"/>
    </source>
</evidence>
<dbReference type="InterPro" id="IPR005814">
    <property type="entry name" value="Aminotrans_3"/>
</dbReference>
<dbReference type="PROSITE" id="PS00600">
    <property type="entry name" value="AA_TRANSFER_CLASS_3"/>
    <property type="match status" value="1"/>
</dbReference>
<dbReference type="GO" id="GO:0030170">
    <property type="term" value="F:pyridoxal phosphate binding"/>
    <property type="evidence" value="ECO:0007669"/>
    <property type="project" value="InterPro"/>
</dbReference>
<dbReference type="Gene3D" id="3.40.640.10">
    <property type="entry name" value="Type I PLP-dependent aspartate aminotransferase-like (Major domain)"/>
    <property type="match status" value="1"/>
</dbReference>
<dbReference type="SUPFAM" id="SSF53383">
    <property type="entry name" value="PLP-dependent transferases"/>
    <property type="match status" value="1"/>
</dbReference>
<proteinExistence type="inferred from homology"/>
<dbReference type="CDD" id="cd00610">
    <property type="entry name" value="OAT_like"/>
    <property type="match status" value="1"/>
</dbReference>
<comment type="cofactor">
    <cofactor evidence="1">
        <name>pyridoxal 5'-phosphate</name>
        <dbReference type="ChEBI" id="CHEBI:597326"/>
    </cofactor>
</comment>
<evidence type="ECO:0000256" key="3">
    <source>
        <dbReference type="ARBA" id="ARBA00022576"/>
    </source>
</evidence>
<comment type="similarity">
    <text evidence="2 6">Belongs to the class-III pyridoxal-phosphate-dependent aminotransferase family.</text>
</comment>